<dbReference type="GO" id="GO:0015979">
    <property type="term" value="P:photosynthesis"/>
    <property type="evidence" value="ECO:0007669"/>
    <property type="project" value="UniProtKB-KW"/>
</dbReference>
<evidence type="ECO:0000313" key="7">
    <source>
        <dbReference type="EMBL" id="BBI37204.1"/>
    </source>
</evidence>
<geneLocation type="chloroplast" evidence="7"/>
<dbReference type="Pfam" id="PF02427">
    <property type="entry name" value="PSI_PsaE"/>
    <property type="match status" value="1"/>
</dbReference>
<keyword evidence="5" id="KW-0603">Photosystem I</keyword>
<dbReference type="SUPFAM" id="SSF50090">
    <property type="entry name" value="Electron transport accessory proteins"/>
    <property type="match status" value="1"/>
</dbReference>
<dbReference type="GO" id="GO:0009538">
    <property type="term" value="C:photosystem I reaction center"/>
    <property type="evidence" value="ECO:0007669"/>
    <property type="project" value="InterPro"/>
</dbReference>
<dbReference type="Gene3D" id="2.30.30.50">
    <property type="match status" value="1"/>
</dbReference>
<comment type="function">
    <text evidence="1">Stabilizes the interaction between PsaC and the PSI core, assists the docking of the ferredoxin to PSI and interacts with ferredoxin-NADP oxidoreductase.</text>
</comment>
<dbReference type="PANTHER" id="PTHR34549">
    <property type="entry name" value="PHOTOSYSTEM I REACTION CENTER SUBUNIT IV A, CHLOROPLASTIC-RELATED"/>
    <property type="match status" value="1"/>
</dbReference>
<evidence type="ECO:0000256" key="1">
    <source>
        <dbReference type="ARBA" id="ARBA00001993"/>
    </source>
</evidence>
<name>A0A455TMS6_PALPL</name>
<evidence type="ECO:0000256" key="3">
    <source>
        <dbReference type="ARBA" id="ARBA00007501"/>
    </source>
</evidence>
<evidence type="ECO:0000256" key="4">
    <source>
        <dbReference type="ARBA" id="ARBA00022531"/>
    </source>
</evidence>
<reference evidence="7" key="1">
    <citation type="journal article" date="2019" name="Mar. Drugs">
        <title>In Silico Analysis of Relationship between Proteins from Plastid Genome of Red Alga Palmaria sp. (Japan) and Angiotensin I Converting Enzyme Inhibitory Peptides.</title>
        <authorList>
            <person name="Kumagai Y."/>
            <person name="Miyabe Y."/>
            <person name="Takeda T."/>
            <person name="Adachi K."/>
            <person name="Yasui H."/>
            <person name="Kishimura H."/>
        </authorList>
    </citation>
    <scope>NUCLEOTIDE SEQUENCE</scope>
</reference>
<evidence type="ECO:0000256" key="6">
    <source>
        <dbReference type="ARBA" id="ARBA00023136"/>
    </source>
</evidence>
<evidence type="ECO:0000256" key="2">
    <source>
        <dbReference type="ARBA" id="ARBA00004170"/>
    </source>
</evidence>
<organism evidence="7">
    <name type="scientific">Palmaria palmata</name>
    <name type="common">Dulse</name>
    <name type="synonym">Rhodymenia palmata</name>
    <dbReference type="NCBI Taxonomy" id="2822"/>
    <lineage>
        <taxon>Eukaryota</taxon>
        <taxon>Rhodophyta</taxon>
        <taxon>Florideophyceae</taxon>
        <taxon>Nemaliophycidae</taxon>
        <taxon>Palmariales</taxon>
        <taxon>Palmariaceae</taxon>
        <taxon>Palmaria</taxon>
    </lineage>
</organism>
<evidence type="ECO:0000256" key="5">
    <source>
        <dbReference type="ARBA" id="ARBA00022836"/>
    </source>
</evidence>
<keyword evidence="4" id="KW-0602">Photosynthesis</keyword>
<dbReference type="PANTHER" id="PTHR34549:SF2">
    <property type="entry name" value="PHOTOSYSTEM I SUBUNIT IV"/>
    <property type="match status" value="1"/>
</dbReference>
<dbReference type="AlphaFoldDB" id="A0A455TMS6"/>
<comment type="subcellular location">
    <subcellularLocation>
        <location evidence="2">Membrane</location>
        <topology evidence="2">Peripheral membrane protein</topology>
    </subcellularLocation>
</comment>
<comment type="similarity">
    <text evidence="3">Belongs to the PsaE family.</text>
</comment>
<accession>A0A455TMS6</accession>
<proteinExistence type="inferred from homology"/>
<protein>
    <submittedName>
        <fullName evidence="7">Photosystem I reaction center subunit IV</fullName>
    </submittedName>
</protein>
<keyword evidence="7" id="KW-0934">Plastid</keyword>
<keyword evidence="7" id="KW-0150">Chloroplast</keyword>
<dbReference type="EMBL" id="AB807662">
    <property type="protein sequence ID" value="BBI37204.1"/>
    <property type="molecule type" value="Genomic_DNA"/>
</dbReference>
<gene>
    <name evidence="7" type="primary">psaE</name>
</gene>
<dbReference type="InterPro" id="IPR008990">
    <property type="entry name" value="Elect_transpt_acc-like_dom_sf"/>
</dbReference>
<dbReference type="InterPro" id="IPR003375">
    <property type="entry name" value="PSI_PsaE"/>
</dbReference>
<sequence>MVKKGNTVKIMRKESYWYQDTGKVVKVETDIKYPVLVRFNKETYSGVNNNSFAEDEVVVVS</sequence>
<keyword evidence="6" id="KW-0472">Membrane</keyword>